<keyword evidence="3" id="KW-1185">Reference proteome</keyword>
<gene>
    <name evidence="2" type="ORF">GLOTRDRAFT_105544</name>
</gene>
<organism evidence="2 3">
    <name type="scientific">Gloeophyllum trabeum (strain ATCC 11539 / FP-39264 / Madison 617)</name>
    <name type="common">Brown rot fungus</name>
    <dbReference type="NCBI Taxonomy" id="670483"/>
    <lineage>
        <taxon>Eukaryota</taxon>
        <taxon>Fungi</taxon>
        <taxon>Dikarya</taxon>
        <taxon>Basidiomycota</taxon>
        <taxon>Agaricomycotina</taxon>
        <taxon>Agaricomycetes</taxon>
        <taxon>Gloeophyllales</taxon>
        <taxon>Gloeophyllaceae</taxon>
        <taxon>Gloeophyllum</taxon>
    </lineage>
</organism>
<dbReference type="EMBL" id="KB469300">
    <property type="protein sequence ID" value="EPQ56738.1"/>
    <property type="molecule type" value="Genomic_DNA"/>
</dbReference>
<name>S7QBK4_GLOTA</name>
<evidence type="ECO:0000256" key="1">
    <source>
        <dbReference type="SAM" id="MobiDB-lite"/>
    </source>
</evidence>
<dbReference type="STRING" id="670483.S7QBK4"/>
<dbReference type="HOGENOM" id="CLU_120613_0_0_1"/>
<sequence>MTDYDLKALRTLETEDYLVEDLKEQQVEVPREWKPPDIEESEALPSQIHPSYLYGNPFSLNHPASAARMHREPHSRALFQDSGYGKGGKNDNLQWKDLALHELLPVDRAKEEAEKSAQARKMASGAAPGNSGAQQQPEPPAGPDQTLDDDDEDGGEGDDESGEESGEGEDEDEDENMEDRSDLDDEEEE</sequence>
<dbReference type="OMA" id="LTFCYLH"/>
<feature type="compositionally biased region" description="Acidic residues" evidence="1">
    <location>
        <begin position="146"/>
        <end position="189"/>
    </location>
</feature>
<dbReference type="AlphaFoldDB" id="S7QBK4"/>
<dbReference type="OrthoDB" id="2351920at2759"/>
<dbReference type="KEGG" id="gtr:GLOTRDRAFT_105544"/>
<dbReference type="Proteomes" id="UP000030669">
    <property type="component" value="Unassembled WGS sequence"/>
</dbReference>
<dbReference type="RefSeq" id="XP_007865414.1">
    <property type="nucleotide sequence ID" value="XM_007867223.1"/>
</dbReference>
<evidence type="ECO:0000313" key="3">
    <source>
        <dbReference type="Proteomes" id="UP000030669"/>
    </source>
</evidence>
<accession>S7QBK4</accession>
<evidence type="ECO:0000313" key="2">
    <source>
        <dbReference type="EMBL" id="EPQ56738.1"/>
    </source>
</evidence>
<proteinExistence type="predicted"/>
<feature type="region of interest" description="Disordered" evidence="1">
    <location>
        <begin position="109"/>
        <end position="189"/>
    </location>
</feature>
<reference evidence="2 3" key="1">
    <citation type="journal article" date="2012" name="Science">
        <title>The Paleozoic origin of enzymatic lignin decomposition reconstructed from 31 fungal genomes.</title>
        <authorList>
            <person name="Floudas D."/>
            <person name="Binder M."/>
            <person name="Riley R."/>
            <person name="Barry K."/>
            <person name="Blanchette R.A."/>
            <person name="Henrissat B."/>
            <person name="Martinez A.T."/>
            <person name="Otillar R."/>
            <person name="Spatafora J.W."/>
            <person name="Yadav J.S."/>
            <person name="Aerts A."/>
            <person name="Benoit I."/>
            <person name="Boyd A."/>
            <person name="Carlson A."/>
            <person name="Copeland A."/>
            <person name="Coutinho P.M."/>
            <person name="de Vries R.P."/>
            <person name="Ferreira P."/>
            <person name="Findley K."/>
            <person name="Foster B."/>
            <person name="Gaskell J."/>
            <person name="Glotzer D."/>
            <person name="Gorecki P."/>
            <person name="Heitman J."/>
            <person name="Hesse C."/>
            <person name="Hori C."/>
            <person name="Igarashi K."/>
            <person name="Jurgens J.A."/>
            <person name="Kallen N."/>
            <person name="Kersten P."/>
            <person name="Kohler A."/>
            <person name="Kuees U."/>
            <person name="Kumar T.K.A."/>
            <person name="Kuo A."/>
            <person name="LaButti K."/>
            <person name="Larrondo L.F."/>
            <person name="Lindquist E."/>
            <person name="Ling A."/>
            <person name="Lombard V."/>
            <person name="Lucas S."/>
            <person name="Lundell T."/>
            <person name="Martin R."/>
            <person name="McLaughlin D.J."/>
            <person name="Morgenstern I."/>
            <person name="Morin E."/>
            <person name="Murat C."/>
            <person name="Nagy L.G."/>
            <person name="Nolan M."/>
            <person name="Ohm R.A."/>
            <person name="Patyshakuliyeva A."/>
            <person name="Rokas A."/>
            <person name="Ruiz-Duenas F.J."/>
            <person name="Sabat G."/>
            <person name="Salamov A."/>
            <person name="Samejima M."/>
            <person name="Schmutz J."/>
            <person name="Slot J.C."/>
            <person name="St John F."/>
            <person name="Stenlid J."/>
            <person name="Sun H."/>
            <person name="Sun S."/>
            <person name="Syed K."/>
            <person name="Tsang A."/>
            <person name="Wiebenga A."/>
            <person name="Young D."/>
            <person name="Pisabarro A."/>
            <person name="Eastwood D.C."/>
            <person name="Martin F."/>
            <person name="Cullen D."/>
            <person name="Grigoriev I.V."/>
            <person name="Hibbett D.S."/>
        </authorList>
    </citation>
    <scope>NUCLEOTIDE SEQUENCE [LARGE SCALE GENOMIC DNA]</scope>
    <source>
        <strain evidence="2 3">ATCC 11539</strain>
    </source>
</reference>
<feature type="region of interest" description="Disordered" evidence="1">
    <location>
        <begin position="64"/>
        <end position="92"/>
    </location>
</feature>
<dbReference type="eggNOG" id="ENOG502SETS">
    <property type="taxonomic scope" value="Eukaryota"/>
</dbReference>
<dbReference type="GeneID" id="19298715"/>
<protein>
    <submittedName>
        <fullName evidence="2">Uncharacterized protein</fullName>
    </submittedName>
</protein>